<dbReference type="KEGG" id="llu:AKJ09_04615"/>
<keyword evidence="2" id="KW-0067">ATP-binding</keyword>
<dbReference type="PROSITE" id="PS00676">
    <property type="entry name" value="SIGMA54_INTERACT_2"/>
    <property type="match status" value="1"/>
</dbReference>
<dbReference type="SMART" id="SM00382">
    <property type="entry name" value="AAA"/>
    <property type="match status" value="1"/>
</dbReference>
<keyword evidence="1" id="KW-0547">Nucleotide-binding</keyword>
<evidence type="ECO:0000256" key="3">
    <source>
        <dbReference type="ARBA" id="ARBA00023015"/>
    </source>
</evidence>
<evidence type="ECO:0000313" key="10">
    <source>
        <dbReference type="EMBL" id="AKU97951.1"/>
    </source>
</evidence>
<feature type="domain" description="Response regulatory" evidence="9">
    <location>
        <begin position="31"/>
        <end position="145"/>
    </location>
</feature>
<dbReference type="InterPro" id="IPR025944">
    <property type="entry name" value="Sigma_54_int_dom_CS"/>
</dbReference>
<dbReference type="GO" id="GO:0006355">
    <property type="term" value="P:regulation of DNA-templated transcription"/>
    <property type="evidence" value="ECO:0007669"/>
    <property type="project" value="InterPro"/>
</dbReference>
<feature type="modified residue" description="4-aspartylphosphate" evidence="7">
    <location>
        <position position="80"/>
    </location>
</feature>
<dbReference type="PANTHER" id="PTHR32071">
    <property type="entry name" value="TRANSCRIPTIONAL REGULATORY PROTEIN"/>
    <property type="match status" value="1"/>
</dbReference>
<keyword evidence="7" id="KW-0597">Phosphoprotein</keyword>
<evidence type="ECO:0000256" key="4">
    <source>
        <dbReference type="ARBA" id="ARBA00023125"/>
    </source>
</evidence>
<dbReference type="GO" id="GO:0005524">
    <property type="term" value="F:ATP binding"/>
    <property type="evidence" value="ECO:0007669"/>
    <property type="project" value="UniProtKB-KW"/>
</dbReference>
<dbReference type="InterPro" id="IPR027417">
    <property type="entry name" value="P-loop_NTPase"/>
</dbReference>
<dbReference type="Pfam" id="PF25601">
    <property type="entry name" value="AAA_lid_14"/>
    <property type="match status" value="1"/>
</dbReference>
<dbReference type="InterPro" id="IPR011006">
    <property type="entry name" value="CheY-like_superfamily"/>
</dbReference>
<dbReference type="PANTHER" id="PTHR32071:SF117">
    <property type="entry name" value="PTS-DEPENDENT DIHYDROXYACETONE KINASE OPERON REGULATORY PROTEIN-RELATED"/>
    <property type="match status" value="1"/>
</dbReference>
<dbReference type="FunFam" id="3.40.50.300:FF:000006">
    <property type="entry name" value="DNA-binding transcriptional regulator NtrC"/>
    <property type="match status" value="1"/>
</dbReference>
<evidence type="ECO:0000256" key="7">
    <source>
        <dbReference type="PROSITE-ProRule" id="PRU00169"/>
    </source>
</evidence>
<name>A0A0K1PX41_9BACT</name>
<dbReference type="InterPro" id="IPR025943">
    <property type="entry name" value="Sigma_54_int_dom_ATP-bd_2"/>
</dbReference>
<keyword evidence="3" id="KW-0805">Transcription regulation</keyword>
<dbReference type="Gene3D" id="3.40.50.300">
    <property type="entry name" value="P-loop containing nucleotide triphosphate hydrolases"/>
    <property type="match status" value="1"/>
</dbReference>
<dbReference type="Pfam" id="PF00072">
    <property type="entry name" value="Response_reg"/>
    <property type="match status" value="1"/>
</dbReference>
<dbReference type="PROSITE" id="PS00688">
    <property type="entry name" value="SIGMA54_INTERACT_3"/>
    <property type="match status" value="1"/>
</dbReference>
<dbReference type="Gene3D" id="3.40.50.2300">
    <property type="match status" value="1"/>
</dbReference>
<dbReference type="GO" id="GO:0003677">
    <property type="term" value="F:DNA binding"/>
    <property type="evidence" value="ECO:0007669"/>
    <property type="project" value="UniProtKB-KW"/>
</dbReference>
<dbReference type="InterPro" id="IPR009057">
    <property type="entry name" value="Homeodomain-like_sf"/>
</dbReference>
<evidence type="ECO:0000313" key="11">
    <source>
        <dbReference type="Proteomes" id="UP000064967"/>
    </source>
</evidence>
<dbReference type="InterPro" id="IPR025662">
    <property type="entry name" value="Sigma_54_int_dom_ATP-bd_1"/>
</dbReference>
<dbReference type="SUPFAM" id="SSF52172">
    <property type="entry name" value="CheY-like"/>
    <property type="match status" value="1"/>
</dbReference>
<sequence length="479" mass="52056">MAEGTPLSDTMSVSDVDGAVVSTVKMSPSECVYVIDDDSFVRQAIVSAVRAEGWDACGFSSAKEFLSHPDRENAACLVLDVDLPDISGLALQSQLQAANDHVPIIFVTGYGDIPMSVRAIKAGAVDFLTKPVDTGALVDAIRRAFAIKAMIACGQNQSTDRAGAFDGIIGTSASLQQVLDHIKRVAPTDTTVLIQGETGTGKERLARAVHQLSSRRDGSFVRVNCASIPGALLESELMGHEKGAFTGALAKRVGRFELADGGTIFLDEIGEMALELQPKLLRLLQEKEFERVGGSRTIRTDARVVAATNRDLRMMAGKGTFREDLYYRLSAFPITVPPLRHRREDIDALTHQFAATCAARVGKRIDGIMPESVRRLERYDWPGNIRELQNVVERAVILTQGAMLDVPVPGEDTTYVVEESLPPSQGLADVSRAHILRVLHETDWIIAGPNGAAARLDMNRSTLTFRMKKLGIVRPPRGR</sequence>
<gene>
    <name evidence="10" type="ORF">AKJ09_04615</name>
</gene>
<keyword evidence="6" id="KW-0804">Transcription</keyword>
<evidence type="ECO:0000256" key="5">
    <source>
        <dbReference type="ARBA" id="ARBA00023159"/>
    </source>
</evidence>
<dbReference type="PROSITE" id="PS50110">
    <property type="entry name" value="RESPONSE_REGULATORY"/>
    <property type="match status" value="1"/>
</dbReference>
<dbReference type="Pfam" id="PF00158">
    <property type="entry name" value="Sigma54_activat"/>
    <property type="match status" value="1"/>
</dbReference>
<keyword evidence="4" id="KW-0238">DNA-binding</keyword>
<dbReference type="PROSITE" id="PS50045">
    <property type="entry name" value="SIGMA54_INTERACT_4"/>
    <property type="match status" value="1"/>
</dbReference>
<dbReference type="GO" id="GO:0000160">
    <property type="term" value="P:phosphorelay signal transduction system"/>
    <property type="evidence" value="ECO:0007669"/>
    <property type="project" value="InterPro"/>
</dbReference>
<dbReference type="AlphaFoldDB" id="A0A0K1PX41"/>
<dbReference type="EMBL" id="CP012333">
    <property type="protein sequence ID" value="AKU97951.1"/>
    <property type="molecule type" value="Genomic_DNA"/>
</dbReference>
<accession>A0A0K1PX41</accession>
<protein>
    <submittedName>
        <fullName evidence="10">Response regulator of zinc sigma-54-dependent two-component system</fullName>
    </submittedName>
</protein>
<dbReference type="Gene3D" id="1.10.8.60">
    <property type="match status" value="1"/>
</dbReference>
<dbReference type="Proteomes" id="UP000064967">
    <property type="component" value="Chromosome"/>
</dbReference>
<keyword evidence="5" id="KW-0010">Activator</keyword>
<evidence type="ECO:0000259" key="9">
    <source>
        <dbReference type="PROSITE" id="PS50110"/>
    </source>
</evidence>
<evidence type="ECO:0000256" key="1">
    <source>
        <dbReference type="ARBA" id="ARBA00022741"/>
    </source>
</evidence>
<keyword evidence="11" id="KW-1185">Reference proteome</keyword>
<dbReference type="InterPro" id="IPR058031">
    <property type="entry name" value="AAA_lid_NorR"/>
</dbReference>
<dbReference type="FunFam" id="1.10.8.60:FF:000014">
    <property type="entry name" value="DNA-binding transcriptional regulator NtrC"/>
    <property type="match status" value="1"/>
</dbReference>
<dbReference type="InterPro" id="IPR001789">
    <property type="entry name" value="Sig_transdc_resp-reg_receiver"/>
</dbReference>
<feature type="domain" description="Sigma-54 factor interaction" evidence="8">
    <location>
        <begin position="168"/>
        <end position="397"/>
    </location>
</feature>
<dbReference type="Gene3D" id="1.10.10.60">
    <property type="entry name" value="Homeodomain-like"/>
    <property type="match status" value="1"/>
</dbReference>
<dbReference type="SMART" id="SM00448">
    <property type="entry name" value="REC"/>
    <property type="match status" value="1"/>
</dbReference>
<dbReference type="PROSITE" id="PS00675">
    <property type="entry name" value="SIGMA54_INTERACT_1"/>
    <property type="match status" value="1"/>
</dbReference>
<proteinExistence type="predicted"/>
<dbReference type="STRING" id="1391654.AKJ09_04615"/>
<dbReference type="CDD" id="cd00009">
    <property type="entry name" value="AAA"/>
    <property type="match status" value="1"/>
</dbReference>
<dbReference type="SUPFAM" id="SSF46689">
    <property type="entry name" value="Homeodomain-like"/>
    <property type="match status" value="1"/>
</dbReference>
<evidence type="ECO:0000256" key="2">
    <source>
        <dbReference type="ARBA" id="ARBA00022840"/>
    </source>
</evidence>
<evidence type="ECO:0000256" key="6">
    <source>
        <dbReference type="ARBA" id="ARBA00023163"/>
    </source>
</evidence>
<dbReference type="InterPro" id="IPR002078">
    <property type="entry name" value="Sigma_54_int"/>
</dbReference>
<evidence type="ECO:0000259" key="8">
    <source>
        <dbReference type="PROSITE" id="PS50045"/>
    </source>
</evidence>
<dbReference type="SUPFAM" id="SSF52540">
    <property type="entry name" value="P-loop containing nucleoside triphosphate hydrolases"/>
    <property type="match status" value="1"/>
</dbReference>
<dbReference type="InterPro" id="IPR003593">
    <property type="entry name" value="AAA+_ATPase"/>
</dbReference>
<reference evidence="10 11" key="1">
    <citation type="submission" date="2015-08" db="EMBL/GenBank/DDBJ databases">
        <authorList>
            <person name="Babu N.S."/>
            <person name="Beckwith C.J."/>
            <person name="Beseler K.G."/>
            <person name="Brison A."/>
            <person name="Carone J.V."/>
            <person name="Caskin T.P."/>
            <person name="Diamond M."/>
            <person name="Durham M.E."/>
            <person name="Foxe J.M."/>
            <person name="Go M."/>
            <person name="Henderson B.A."/>
            <person name="Jones I.B."/>
            <person name="McGettigan J.A."/>
            <person name="Micheletti S.J."/>
            <person name="Nasrallah M.E."/>
            <person name="Ortiz D."/>
            <person name="Piller C.R."/>
            <person name="Privatt S.R."/>
            <person name="Schneider S.L."/>
            <person name="Sharp S."/>
            <person name="Smith T.C."/>
            <person name="Stanton J.D."/>
            <person name="Ullery H.E."/>
            <person name="Wilson R.J."/>
            <person name="Serrano M.G."/>
            <person name="Buck G."/>
            <person name="Lee V."/>
            <person name="Wang Y."/>
            <person name="Carvalho R."/>
            <person name="Voegtly L."/>
            <person name="Shi R."/>
            <person name="Duckworth R."/>
            <person name="Johnson A."/>
            <person name="Loviza R."/>
            <person name="Walstead R."/>
            <person name="Shah Z."/>
            <person name="Kiflezghi M."/>
            <person name="Wade K."/>
            <person name="Ball S.L."/>
            <person name="Bradley K.W."/>
            <person name="Asai D.J."/>
            <person name="Bowman C.A."/>
            <person name="Russell D.A."/>
            <person name="Pope W.H."/>
            <person name="Jacobs-Sera D."/>
            <person name="Hendrix R.W."/>
            <person name="Hatfull G.F."/>
        </authorList>
    </citation>
    <scope>NUCLEOTIDE SEQUENCE [LARGE SCALE GENOMIC DNA]</scope>
    <source>
        <strain evidence="10 11">DSM 27648</strain>
    </source>
</reference>
<organism evidence="10 11">
    <name type="scientific">Labilithrix luteola</name>
    <dbReference type="NCBI Taxonomy" id="1391654"/>
    <lineage>
        <taxon>Bacteria</taxon>
        <taxon>Pseudomonadati</taxon>
        <taxon>Myxococcota</taxon>
        <taxon>Polyangia</taxon>
        <taxon>Polyangiales</taxon>
        <taxon>Labilitrichaceae</taxon>
        <taxon>Labilithrix</taxon>
    </lineage>
</organism>